<gene>
    <name evidence="9" type="ORF">MXMO3_02878</name>
</gene>
<evidence type="ECO:0000256" key="6">
    <source>
        <dbReference type="ARBA" id="ARBA00022840"/>
    </source>
</evidence>
<evidence type="ECO:0000259" key="8">
    <source>
        <dbReference type="PROSITE" id="PS50893"/>
    </source>
</evidence>
<dbReference type="CDD" id="cd03257">
    <property type="entry name" value="ABC_NikE_OppD_transporters"/>
    <property type="match status" value="1"/>
</dbReference>
<dbReference type="PROSITE" id="PS00211">
    <property type="entry name" value="ABC_TRANSPORTER_1"/>
    <property type="match status" value="1"/>
</dbReference>
<dbReference type="GO" id="GO:0005886">
    <property type="term" value="C:plasma membrane"/>
    <property type="evidence" value="ECO:0007669"/>
    <property type="project" value="UniProtKB-SubCell"/>
</dbReference>
<dbReference type="RefSeq" id="WP_117396298.1">
    <property type="nucleotide sequence ID" value="NZ_CP021330.1"/>
</dbReference>
<dbReference type="STRING" id="1122213.GCA_000423365_00512"/>
<sequence length="346" mass="37828">MSSAPLLKVDNLTTHFHTSRGDVQAVRGVSFDVRPGEILGIVGESGSGKSITCLSILGLLKANGEVVDGSADFEGKLLTGLSDKQLRTIRGDDIAMIFQDPMTSLNPTLTVGEQLIETIMAHKPVSRSEARKRALELFDLVKIPSAASRLDNYPHQFSGGMRQRVMIAMALTCDPKLLIADEPTTALDVTIQRQILLLLKDLQEKLGMAIILITHDLGVIAEVADRILVMYGGMVMETGDVYDVFESPQHPYTTGLLHSIPDVRSHTKQRLTPIPGSPPDMLRPPEGCPFAPRCPHAIQQCLEAMPPLFERPNAKPTVHEARCWLHHEEAPKALQSIFDAPEVSNG</sequence>
<dbReference type="InterPro" id="IPR003593">
    <property type="entry name" value="AAA+_ATPase"/>
</dbReference>
<evidence type="ECO:0000313" key="10">
    <source>
        <dbReference type="Proteomes" id="UP000258927"/>
    </source>
</evidence>
<dbReference type="AlphaFoldDB" id="A0A2R4MH78"/>
<dbReference type="Pfam" id="PF00005">
    <property type="entry name" value="ABC_tran"/>
    <property type="match status" value="1"/>
</dbReference>
<dbReference type="InterPro" id="IPR003439">
    <property type="entry name" value="ABC_transporter-like_ATP-bd"/>
</dbReference>
<evidence type="ECO:0000256" key="7">
    <source>
        <dbReference type="ARBA" id="ARBA00023136"/>
    </source>
</evidence>
<keyword evidence="4" id="KW-1003">Cell membrane</keyword>
<dbReference type="SMART" id="SM00382">
    <property type="entry name" value="AAA"/>
    <property type="match status" value="1"/>
</dbReference>
<dbReference type="InterPro" id="IPR013563">
    <property type="entry name" value="Oligopep_ABC_C"/>
</dbReference>
<dbReference type="KEGG" id="mmyr:MXMO3_02878"/>
<organism evidence="9 10">
    <name type="scientific">Maritalea myrionectae</name>
    <dbReference type="NCBI Taxonomy" id="454601"/>
    <lineage>
        <taxon>Bacteria</taxon>
        <taxon>Pseudomonadati</taxon>
        <taxon>Pseudomonadota</taxon>
        <taxon>Alphaproteobacteria</taxon>
        <taxon>Hyphomicrobiales</taxon>
        <taxon>Devosiaceae</taxon>
        <taxon>Maritalea</taxon>
    </lineage>
</organism>
<dbReference type="NCBIfam" id="TIGR01727">
    <property type="entry name" value="oligo_HPY"/>
    <property type="match status" value="1"/>
</dbReference>
<name>A0A2R4MH78_9HYPH</name>
<reference evidence="9 10" key="1">
    <citation type="submission" date="2017-05" db="EMBL/GenBank/DDBJ databases">
        <title>Genome Analysis of Maritalea myrionectae HL2708#5.</title>
        <authorList>
            <consortium name="Cotde Inc.-PKNU"/>
            <person name="Jang D."/>
            <person name="Oh H.-M."/>
        </authorList>
    </citation>
    <scope>NUCLEOTIDE SEQUENCE [LARGE SCALE GENOMIC DNA]</scope>
    <source>
        <strain evidence="9 10">HL2708#5</strain>
    </source>
</reference>
<dbReference type="EMBL" id="CP021330">
    <property type="protein sequence ID" value="AVX05388.1"/>
    <property type="molecule type" value="Genomic_DNA"/>
</dbReference>
<dbReference type="PANTHER" id="PTHR43297">
    <property type="entry name" value="OLIGOPEPTIDE TRANSPORT ATP-BINDING PROTEIN APPD"/>
    <property type="match status" value="1"/>
</dbReference>
<dbReference type="PROSITE" id="PS50893">
    <property type="entry name" value="ABC_TRANSPORTER_2"/>
    <property type="match status" value="1"/>
</dbReference>
<evidence type="ECO:0000256" key="2">
    <source>
        <dbReference type="ARBA" id="ARBA00005417"/>
    </source>
</evidence>
<dbReference type="SUPFAM" id="SSF52540">
    <property type="entry name" value="P-loop containing nucleoside triphosphate hydrolases"/>
    <property type="match status" value="1"/>
</dbReference>
<dbReference type="GO" id="GO:0016887">
    <property type="term" value="F:ATP hydrolysis activity"/>
    <property type="evidence" value="ECO:0007669"/>
    <property type="project" value="InterPro"/>
</dbReference>
<dbReference type="Gene3D" id="3.40.50.300">
    <property type="entry name" value="P-loop containing nucleotide triphosphate hydrolases"/>
    <property type="match status" value="1"/>
</dbReference>
<comment type="similarity">
    <text evidence="2">Belongs to the ABC transporter superfamily.</text>
</comment>
<feature type="domain" description="ABC transporter" evidence="8">
    <location>
        <begin position="7"/>
        <end position="257"/>
    </location>
</feature>
<accession>A0A2R4MH78</accession>
<dbReference type="Proteomes" id="UP000258927">
    <property type="component" value="Chromosome"/>
</dbReference>
<keyword evidence="10" id="KW-1185">Reference proteome</keyword>
<keyword evidence="3" id="KW-0813">Transport</keyword>
<keyword evidence="7" id="KW-0472">Membrane</keyword>
<dbReference type="Pfam" id="PF08352">
    <property type="entry name" value="oligo_HPY"/>
    <property type="match status" value="1"/>
</dbReference>
<comment type="subcellular location">
    <subcellularLocation>
        <location evidence="1">Cell inner membrane</location>
        <topology evidence="1">Peripheral membrane protein</topology>
    </subcellularLocation>
</comment>
<dbReference type="PANTHER" id="PTHR43297:SF2">
    <property type="entry name" value="DIPEPTIDE TRANSPORT ATP-BINDING PROTEIN DPPD"/>
    <property type="match status" value="1"/>
</dbReference>
<dbReference type="GO" id="GO:0005524">
    <property type="term" value="F:ATP binding"/>
    <property type="evidence" value="ECO:0007669"/>
    <property type="project" value="UniProtKB-KW"/>
</dbReference>
<evidence type="ECO:0000256" key="1">
    <source>
        <dbReference type="ARBA" id="ARBA00004417"/>
    </source>
</evidence>
<evidence type="ECO:0000256" key="5">
    <source>
        <dbReference type="ARBA" id="ARBA00022741"/>
    </source>
</evidence>
<evidence type="ECO:0000256" key="3">
    <source>
        <dbReference type="ARBA" id="ARBA00022448"/>
    </source>
</evidence>
<evidence type="ECO:0000313" key="9">
    <source>
        <dbReference type="EMBL" id="AVX05388.1"/>
    </source>
</evidence>
<keyword evidence="5" id="KW-0547">Nucleotide-binding</keyword>
<dbReference type="InterPro" id="IPR050388">
    <property type="entry name" value="ABC_Ni/Peptide_Import"/>
</dbReference>
<keyword evidence="6 9" id="KW-0067">ATP-binding</keyword>
<dbReference type="InterPro" id="IPR027417">
    <property type="entry name" value="P-loop_NTPase"/>
</dbReference>
<dbReference type="GO" id="GO:0055085">
    <property type="term" value="P:transmembrane transport"/>
    <property type="evidence" value="ECO:0007669"/>
    <property type="project" value="UniProtKB-ARBA"/>
</dbReference>
<evidence type="ECO:0000256" key="4">
    <source>
        <dbReference type="ARBA" id="ARBA00022475"/>
    </source>
</evidence>
<protein>
    <submittedName>
        <fullName evidence="9">Putative D,D-dipeptide transport ATP-binding protein DdpD</fullName>
    </submittedName>
</protein>
<dbReference type="InterPro" id="IPR017871">
    <property type="entry name" value="ABC_transporter-like_CS"/>
</dbReference>
<proteinExistence type="inferred from homology"/>
<dbReference type="FunFam" id="3.40.50.300:FF:000016">
    <property type="entry name" value="Oligopeptide ABC transporter ATP-binding component"/>
    <property type="match status" value="1"/>
</dbReference>
<dbReference type="GO" id="GO:0015833">
    <property type="term" value="P:peptide transport"/>
    <property type="evidence" value="ECO:0007669"/>
    <property type="project" value="InterPro"/>
</dbReference>